<feature type="transmembrane region" description="Helical" evidence="7">
    <location>
        <begin position="105"/>
        <end position="126"/>
    </location>
</feature>
<dbReference type="GO" id="GO:0035673">
    <property type="term" value="F:oligopeptide transmembrane transporter activity"/>
    <property type="evidence" value="ECO:0007669"/>
    <property type="project" value="InterPro"/>
</dbReference>
<evidence type="ECO:0000313" key="9">
    <source>
        <dbReference type="Proteomes" id="UP000479710"/>
    </source>
</evidence>
<evidence type="ECO:0000256" key="7">
    <source>
        <dbReference type="SAM" id="Phobius"/>
    </source>
</evidence>
<feature type="transmembrane region" description="Helical" evidence="7">
    <location>
        <begin position="63"/>
        <end position="84"/>
    </location>
</feature>
<comment type="subcellular location">
    <subcellularLocation>
        <location evidence="1">Membrane</location>
        <topology evidence="1">Multi-pass membrane protein</topology>
    </subcellularLocation>
</comment>
<dbReference type="PANTHER" id="PTHR31645">
    <property type="entry name" value="OLIGOPEPTIDE TRANSPORTER YGL114W-RELATED"/>
    <property type="match status" value="1"/>
</dbReference>
<reference evidence="8 9" key="1">
    <citation type="submission" date="2019-11" db="EMBL/GenBank/DDBJ databases">
        <title>Whole genome sequence of Oryza granulata.</title>
        <authorList>
            <person name="Li W."/>
        </authorList>
    </citation>
    <scope>NUCLEOTIDE SEQUENCE [LARGE SCALE GENOMIC DNA]</scope>
    <source>
        <strain evidence="9">cv. Menghai</strain>
        <tissue evidence="8">Leaf</tissue>
    </source>
</reference>
<keyword evidence="9" id="KW-1185">Reference proteome</keyword>
<evidence type="ECO:0000256" key="4">
    <source>
        <dbReference type="ARBA" id="ARBA00022692"/>
    </source>
</evidence>
<keyword evidence="3" id="KW-0813">Transport</keyword>
<feature type="transmembrane region" description="Helical" evidence="7">
    <location>
        <begin position="35"/>
        <end position="57"/>
    </location>
</feature>
<protein>
    <submittedName>
        <fullName evidence="8">Uncharacterized protein</fullName>
    </submittedName>
</protein>
<dbReference type="GO" id="GO:0016020">
    <property type="term" value="C:membrane"/>
    <property type="evidence" value="ECO:0007669"/>
    <property type="project" value="UniProtKB-SubCell"/>
</dbReference>
<comment type="caution">
    <text evidence="8">The sequence shown here is derived from an EMBL/GenBank/DDBJ whole genome shotgun (WGS) entry which is preliminary data.</text>
</comment>
<comment type="similarity">
    <text evidence="2">Belongs to the YSL (TC 2.A.67.2) family.</text>
</comment>
<sequence length="200" mass="21948">MAIAILLGNVFCFVTLRIHMVVGIVPGLNMPTSVLSFYCLKWVVTLLRHCGIIALPFTRQEDIFLLTSVNICITIALTATYIGLGMAMQDLKTGYMTLTSSQAIVTGQIFGVIIGVIINPCIYFAFETTAEPNAPIGSRHSEYPCPYSGVYRAIGLMGMGGVKELPQYCILARVEEKWREIVRVGANSSHPARRERGFPA</sequence>
<dbReference type="AlphaFoldDB" id="A0A6G1EIZ7"/>
<dbReference type="InterPro" id="IPR004813">
    <property type="entry name" value="OPT"/>
</dbReference>
<evidence type="ECO:0000256" key="6">
    <source>
        <dbReference type="ARBA" id="ARBA00023136"/>
    </source>
</evidence>
<dbReference type="Pfam" id="PF03169">
    <property type="entry name" value="OPT"/>
    <property type="match status" value="2"/>
</dbReference>
<gene>
    <name evidence="8" type="ORF">E2562_014886</name>
</gene>
<name>A0A6G1EIZ7_9ORYZ</name>
<evidence type="ECO:0000256" key="1">
    <source>
        <dbReference type="ARBA" id="ARBA00004141"/>
    </source>
</evidence>
<evidence type="ECO:0000256" key="5">
    <source>
        <dbReference type="ARBA" id="ARBA00022989"/>
    </source>
</evidence>
<dbReference type="OrthoDB" id="649210at2759"/>
<keyword evidence="6 7" id="KW-0472">Membrane</keyword>
<evidence type="ECO:0000313" key="8">
    <source>
        <dbReference type="EMBL" id="KAF0924778.1"/>
    </source>
</evidence>
<dbReference type="Proteomes" id="UP000479710">
    <property type="component" value="Unassembled WGS sequence"/>
</dbReference>
<keyword evidence="5 7" id="KW-1133">Transmembrane helix</keyword>
<accession>A0A6G1EIZ7</accession>
<dbReference type="InterPro" id="IPR045035">
    <property type="entry name" value="YSL-like"/>
</dbReference>
<dbReference type="EMBL" id="SPHZ02000003">
    <property type="protein sequence ID" value="KAF0924778.1"/>
    <property type="molecule type" value="Genomic_DNA"/>
</dbReference>
<feature type="transmembrane region" description="Helical" evidence="7">
    <location>
        <begin position="6"/>
        <end position="28"/>
    </location>
</feature>
<proteinExistence type="inferred from homology"/>
<organism evidence="8 9">
    <name type="scientific">Oryza meyeriana var. granulata</name>
    <dbReference type="NCBI Taxonomy" id="110450"/>
    <lineage>
        <taxon>Eukaryota</taxon>
        <taxon>Viridiplantae</taxon>
        <taxon>Streptophyta</taxon>
        <taxon>Embryophyta</taxon>
        <taxon>Tracheophyta</taxon>
        <taxon>Spermatophyta</taxon>
        <taxon>Magnoliopsida</taxon>
        <taxon>Liliopsida</taxon>
        <taxon>Poales</taxon>
        <taxon>Poaceae</taxon>
        <taxon>BOP clade</taxon>
        <taxon>Oryzoideae</taxon>
        <taxon>Oryzeae</taxon>
        <taxon>Oryzinae</taxon>
        <taxon>Oryza</taxon>
        <taxon>Oryza meyeriana</taxon>
    </lineage>
</organism>
<keyword evidence="4 7" id="KW-0812">Transmembrane</keyword>
<evidence type="ECO:0000256" key="2">
    <source>
        <dbReference type="ARBA" id="ARBA00010276"/>
    </source>
</evidence>
<evidence type="ECO:0000256" key="3">
    <source>
        <dbReference type="ARBA" id="ARBA00022448"/>
    </source>
</evidence>
<dbReference type="PANTHER" id="PTHR31645:SF9">
    <property type="entry name" value="METAL-NICOTIANAMINE TRANSPORTER YSL4-RELATED"/>
    <property type="match status" value="1"/>
</dbReference>